<accession>A0A934KF72</accession>
<sequence>MIEQFETTAAWIAADTATEGGVPPSVARSPWRHGLAEALRAAAFRLDPVAA</sequence>
<keyword evidence="2" id="KW-1185">Reference proteome</keyword>
<dbReference type="AlphaFoldDB" id="A0A934KF72"/>
<protein>
    <submittedName>
        <fullName evidence="1">Uncharacterized protein</fullName>
    </submittedName>
</protein>
<dbReference type="EMBL" id="JAEKNR010000245">
    <property type="protein sequence ID" value="MBJ7601448.1"/>
    <property type="molecule type" value="Genomic_DNA"/>
</dbReference>
<gene>
    <name evidence="1" type="ORF">JF922_25660</name>
</gene>
<dbReference type="Proteomes" id="UP000612893">
    <property type="component" value="Unassembled WGS sequence"/>
</dbReference>
<reference evidence="1" key="1">
    <citation type="submission" date="2020-10" db="EMBL/GenBank/DDBJ databases">
        <title>Ca. Dormibacterota MAGs.</title>
        <authorList>
            <person name="Montgomery K."/>
        </authorList>
    </citation>
    <scope>NUCLEOTIDE SEQUENCE [LARGE SCALE GENOMIC DNA]</scope>
    <source>
        <strain evidence="1">SC8812_S17_10</strain>
    </source>
</reference>
<proteinExistence type="predicted"/>
<evidence type="ECO:0000313" key="2">
    <source>
        <dbReference type="Proteomes" id="UP000612893"/>
    </source>
</evidence>
<name>A0A934KF72_9BACT</name>
<dbReference type="RefSeq" id="WP_338205685.1">
    <property type="nucleotide sequence ID" value="NZ_JAEKNR010000245.1"/>
</dbReference>
<organism evidence="1 2">
    <name type="scientific">Candidatus Nephthysia bennettiae</name>
    <dbReference type="NCBI Taxonomy" id="3127016"/>
    <lineage>
        <taxon>Bacteria</taxon>
        <taxon>Bacillati</taxon>
        <taxon>Candidatus Dormiibacterota</taxon>
        <taxon>Candidatus Dormibacteria</taxon>
        <taxon>Candidatus Dormibacterales</taxon>
        <taxon>Candidatus Dormibacteraceae</taxon>
        <taxon>Candidatus Nephthysia</taxon>
    </lineage>
</organism>
<evidence type="ECO:0000313" key="1">
    <source>
        <dbReference type="EMBL" id="MBJ7601448.1"/>
    </source>
</evidence>
<comment type="caution">
    <text evidence="1">The sequence shown here is derived from an EMBL/GenBank/DDBJ whole genome shotgun (WGS) entry which is preliminary data.</text>
</comment>